<keyword evidence="4" id="KW-0378">Hydrolase</keyword>
<comment type="similarity">
    <text evidence="2">Belongs to the glycosyl hydrolase 9 (cellulase E) family.</text>
</comment>
<name>A0AAV9AXY6_ACOGR</name>
<dbReference type="AlphaFoldDB" id="A0AAV9AXY6"/>
<dbReference type="Pfam" id="PF00759">
    <property type="entry name" value="Glyco_hydro_9"/>
    <property type="match status" value="1"/>
</dbReference>
<dbReference type="GO" id="GO:0008810">
    <property type="term" value="F:cellulase activity"/>
    <property type="evidence" value="ECO:0007669"/>
    <property type="project" value="UniProtKB-EC"/>
</dbReference>
<evidence type="ECO:0000313" key="11">
    <source>
        <dbReference type="Proteomes" id="UP001179952"/>
    </source>
</evidence>
<evidence type="ECO:0000256" key="4">
    <source>
        <dbReference type="ARBA" id="ARBA00022801"/>
    </source>
</evidence>
<dbReference type="InterPro" id="IPR012341">
    <property type="entry name" value="6hp_glycosidase-like_sf"/>
</dbReference>
<keyword evidence="5" id="KW-0136">Cellulose degradation</keyword>
<comment type="catalytic activity">
    <reaction evidence="1">
        <text>Endohydrolysis of (1-&gt;4)-beta-D-glucosidic linkages in cellulose, lichenin and cereal beta-D-glucans.</text>
        <dbReference type="EC" id="3.2.1.4"/>
    </reaction>
</comment>
<keyword evidence="7" id="KW-0326">Glycosidase</keyword>
<dbReference type="SUPFAM" id="SSF48208">
    <property type="entry name" value="Six-hairpin glycosidases"/>
    <property type="match status" value="1"/>
</dbReference>
<dbReference type="EMBL" id="JAUJYN010000006">
    <property type="protein sequence ID" value="KAK1268973.1"/>
    <property type="molecule type" value="Genomic_DNA"/>
</dbReference>
<dbReference type="EC" id="3.2.1.4" evidence="3"/>
<organism evidence="10 11">
    <name type="scientific">Acorus gramineus</name>
    <name type="common">Dwarf sweet flag</name>
    <dbReference type="NCBI Taxonomy" id="55184"/>
    <lineage>
        <taxon>Eukaryota</taxon>
        <taxon>Viridiplantae</taxon>
        <taxon>Streptophyta</taxon>
        <taxon>Embryophyta</taxon>
        <taxon>Tracheophyta</taxon>
        <taxon>Spermatophyta</taxon>
        <taxon>Magnoliopsida</taxon>
        <taxon>Liliopsida</taxon>
        <taxon>Acoraceae</taxon>
        <taxon>Acorus</taxon>
    </lineage>
</organism>
<keyword evidence="8" id="KW-0624">Polysaccharide degradation</keyword>
<reference evidence="10" key="1">
    <citation type="journal article" date="2023" name="Nat. Commun.">
        <title>Diploid and tetraploid genomes of Acorus and the evolution of monocots.</title>
        <authorList>
            <person name="Ma L."/>
            <person name="Liu K.W."/>
            <person name="Li Z."/>
            <person name="Hsiao Y.Y."/>
            <person name="Qi Y."/>
            <person name="Fu T."/>
            <person name="Tang G.D."/>
            <person name="Zhang D."/>
            <person name="Sun W.H."/>
            <person name="Liu D.K."/>
            <person name="Li Y."/>
            <person name="Chen G.Z."/>
            <person name="Liu X.D."/>
            <person name="Liao X.Y."/>
            <person name="Jiang Y.T."/>
            <person name="Yu X."/>
            <person name="Hao Y."/>
            <person name="Huang J."/>
            <person name="Zhao X.W."/>
            <person name="Ke S."/>
            <person name="Chen Y.Y."/>
            <person name="Wu W.L."/>
            <person name="Hsu J.L."/>
            <person name="Lin Y.F."/>
            <person name="Huang M.D."/>
            <person name="Li C.Y."/>
            <person name="Huang L."/>
            <person name="Wang Z.W."/>
            <person name="Zhao X."/>
            <person name="Zhong W.Y."/>
            <person name="Peng D.H."/>
            <person name="Ahmad S."/>
            <person name="Lan S."/>
            <person name="Zhang J.S."/>
            <person name="Tsai W.C."/>
            <person name="Van de Peer Y."/>
            <person name="Liu Z.J."/>
        </authorList>
    </citation>
    <scope>NUCLEOTIDE SEQUENCE</scope>
    <source>
        <strain evidence="10">SCP</strain>
    </source>
</reference>
<evidence type="ECO:0000256" key="5">
    <source>
        <dbReference type="ARBA" id="ARBA00023001"/>
    </source>
</evidence>
<keyword evidence="6" id="KW-0119">Carbohydrate metabolism</keyword>
<feature type="domain" description="Glycoside hydrolase family 9" evidence="9">
    <location>
        <begin position="51"/>
        <end position="499"/>
    </location>
</feature>
<reference evidence="10" key="2">
    <citation type="submission" date="2023-06" db="EMBL/GenBank/DDBJ databases">
        <authorList>
            <person name="Ma L."/>
            <person name="Liu K.-W."/>
            <person name="Li Z."/>
            <person name="Hsiao Y.-Y."/>
            <person name="Qi Y."/>
            <person name="Fu T."/>
            <person name="Tang G."/>
            <person name="Zhang D."/>
            <person name="Sun W.-H."/>
            <person name="Liu D.-K."/>
            <person name="Li Y."/>
            <person name="Chen G.-Z."/>
            <person name="Liu X.-D."/>
            <person name="Liao X.-Y."/>
            <person name="Jiang Y.-T."/>
            <person name="Yu X."/>
            <person name="Hao Y."/>
            <person name="Huang J."/>
            <person name="Zhao X.-W."/>
            <person name="Ke S."/>
            <person name="Chen Y.-Y."/>
            <person name="Wu W.-L."/>
            <person name="Hsu J.-L."/>
            <person name="Lin Y.-F."/>
            <person name="Huang M.-D."/>
            <person name="Li C.-Y."/>
            <person name="Huang L."/>
            <person name="Wang Z.-W."/>
            <person name="Zhao X."/>
            <person name="Zhong W.-Y."/>
            <person name="Peng D.-H."/>
            <person name="Ahmad S."/>
            <person name="Lan S."/>
            <person name="Zhang J.-S."/>
            <person name="Tsai W.-C."/>
            <person name="Van De Peer Y."/>
            <person name="Liu Z.-J."/>
        </authorList>
    </citation>
    <scope>NUCLEOTIDE SEQUENCE</scope>
    <source>
        <strain evidence="10">SCP</strain>
        <tissue evidence="10">Leaves</tissue>
    </source>
</reference>
<dbReference type="FunFam" id="1.50.10.10:FF:000020">
    <property type="entry name" value="Endoglucanase"/>
    <property type="match status" value="1"/>
</dbReference>
<gene>
    <name evidence="10" type="ORF">QJS04_geneDACA006964</name>
</gene>
<evidence type="ECO:0000256" key="6">
    <source>
        <dbReference type="ARBA" id="ARBA00023277"/>
    </source>
</evidence>
<evidence type="ECO:0000259" key="9">
    <source>
        <dbReference type="Pfam" id="PF00759"/>
    </source>
</evidence>
<dbReference type="GO" id="GO:0030245">
    <property type="term" value="P:cellulose catabolic process"/>
    <property type="evidence" value="ECO:0007669"/>
    <property type="project" value="UniProtKB-KW"/>
</dbReference>
<dbReference type="Proteomes" id="UP001179952">
    <property type="component" value="Unassembled WGS sequence"/>
</dbReference>
<evidence type="ECO:0000256" key="3">
    <source>
        <dbReference type="ARBA" id="ARBA00012601"/>
    </source>
</evidence>
<evidence type="ECO:0000313" key="10">
    <source>
        <dbReference type="EMBL" id="KAK1268973.1"/>
    </source>
</evidence>
<protein>
    <recommendedName>
        <fullName evidence="3">cellulase</fullName>
        <ecNumber evidence="3">3.2.1.4</ecNumber>
    </recommendedName>
</protein>
<proteinExistence type="inferred from homology"/>
<dbReference type="PANTHER" id="PTHR22298">
    <property type="entry name" value="ENDO-1,4-BETA-GLUCANASE"/>
    <property type="match status" value="1"/>
</dbReference>
<dbReference type="InterPro" id="IPR001701">
    <property type="entry name" value="Glyco_hydro_9"/>
</dbReference>
<dbReference type="InterPro" id="IPR008928">
    <property type="entry name" value="6-hairpin_glycosidase_sf"/>
</dbReference>
<evidence type="ECO:0000256" key="7">
    <source>
        <dbReference type="ARBA" id="ARBA00023295"/>
    </source>
</evidence>
<comment type="caution">
    <text evidence="10">The sequence shown here is derived from an EMBL/GenBank/DDBJ whole genome shotgun (WGS) entry which is preliminary data.</text>
</comment>
<accession>A0AAV9AXY6</accession>
<evidence type="ECO:0000256" key="8">
    <source>
        <dbReference type="ARBA" id="ARBA00023326"/>
    </source>
</evidence>
<evidence type="ECO:0000256" key="2">
    <source>
        <dbReference type="ARBA" id="ARBA00007072"/>
    </source>
</evidence>
<dbReference type="Gene3D" id="1.50.10.10">
    <property type="match status" value="1"/>
</dbReference>
<evidence type="ECO:0000256" key="1">
    <source>
        <dbReference type="ARBA" id="ARBA00000966"/>
    </source>
</evidence>
<keyword evidence="11" id="KW-1185">Reference proteome</keyword>
<sequence length="523" mass="57289">MESKNGCKVEAQKKVVTRQEEEHAMEYGRGRCLSFVDGIGLTIGSGEASNYRDALAKAILFFEGQRSGQLLSDQRVTWRGDSALSDGKLDNVDLVGGYYDAGDNVKFGWPMSFTVSLLSWAAIEYNTQIFSAKQMPYLRSAIRWGSDFILRAHTSPTTLYTQVGDGYSDHNCWERPEDMNTQRTLYKITSDSPGTEAAADAAAALASASIVFKNVNSSYSITLLTASQSLFAFADSYKGSYQGSCPFYCSYTGYQDELLWAAAWLHKATGNSQYLNYLSNNQGWSQAVSEFSWDNKFAGAQTLLTKEYVSGVTNMAKFKRDADSFICSIMPASGTTQVPTTPGGLLYTRDAANLQYASSASLILVTYTKTLSSAGIHGVQCDSQYFSNEQIRAFAKSQVDYILGKNPKGMSYMVGYGSKFAMQVHHRGASIPSMRVHPTRVGCNEGFSTWYSRSSPNPNIHVGAIVGGPDSNDQFNDVRSDSSHLEPATYMNAAFVGACGAAMLTDQLQLSLHNNQTTSIRQY</sequence>